<name>A0ABM9MMY5_9LACO</name>
<protein>
    <submittedName>
        <fullName evidence="5">Related to diketogulonate reductase (ARA1)</fullName>
    </submittedName>
</protein>
<accession>A0ABM9MMY5</accession>
<dbReference type="PROSITE" id="PS00062">
    <property type="entry name" value="ALDOKETO_REDUCTASE_2"/>
    <property type="match status" value="1"/>
</dbReference>
<comment type="caution">
    <text evidence="5">The sequence shown here is derived from an EMBL/GenBank/DDBJ whole genome shotgun (WGS) entry which is preliminary data.</text>
</comment>
<evidence type="ECO:0000256" key="3">
    <source>
        <dbReference type="ARBA" id="ARBA00023002"/>
    </source>
</evidence>
<evidence type="ECO:0000256" key="2">
    <source>
        <dbReference type="ARBA" id="ARBA00022857"/>
    </source>
</evidence>
<feature type="domain" description="NADP-dependent oxidoreductase" evidence="4">
    <location>
        <begin position="53"/>
        <end position="295"/>
    </location>
</feature>
<comment type="similarity">
    <text evidence="1">Belongs to the aldo/keto reductase family.</text>
</comment>
<proteinExistence type="inferred from homology"/>
<evidence type="ECO:0000313" key="5">
    <source>
        <dbReference type="EMBL" id="CAK1227244.1"/>
    </source>
</evidence>
<dbReference type="EMBL" id="CAUZLT010000001">
    <property type="protein sequence ID" value="CAK1227244.1"/>
    <property type="molecule type" value="Genomic_DNA"/>
</dbReference>
<dbReference type="InterPro" id="IPR018170">
    <property type="entry name" value="Aldo/ket_reductase_CS"/>
</dbReference>
<dbReference type="PROSITE" id="PS00798">
    <property type="entry name" value="ALDOKETO_REDUCTASE_1"/>
    <property type="match status" value="1"/>
</dbReference>
<dbReference type="PANTHER" id="PTHR43827">
    <property type="entry name" value="2,5-DIKETO-D-GLUCONIC ACID REDUCTASE"/>
    <property type="match status" value="1"/>
</dbReference>
<sequence length="336" mass="37828">MITNFGLKLEGLLIYTRGSHKSKKEGICSMEKSILQETTKLANGVEMPVFGLGVWKSSNKEAADSVQVAIKNGYRLIDTAKQYGNQPGVGYGIQQALKDNRLNRKDLFITTKVFNGDQGYETTLKAFEEQLKQLRLTYLDLLLIHWPVDGKYVDTWHAVEKLYREGKVRAIGISNFNEEKIQELLEAGTVMPQVNQMEFNPLVQEESLFTYMNGIGMAMEAWGPLGGGEALSNPAVEKIAQAHDKSVAQVILRFDYQMGAITIPKSAHEERIIANSQIDDFVLSPDEVAEIKALNQEKHSIWYPSFAWHKGSETTGVKDEVSHWDDVEEYLNKPVQ</sequence>
<keyword evidence="6" id="KW-1185">Reference proteome</keyword>
<dbReference type="PRINTS" id="PR00069">
    <property type="entry name" value="ALDKETRDTASE"/>
</dbReference>
<organism evidence="5 6">
    <name type="scientific">Fructobacillus tropaeoli</name>
    <dbReference type="NCBI Taxonomy" id="709323"/>
    <lineage>
        <taxon>Bacteria</taxon>
        <taxon>Bacillati</taxon>
        <taxon>Bacillota</taxon>
        <taxon>Bacilli</taxon>
        <taxon>Lactobacillales</taxon>
        <taxon>Lactobacillaceae</taxon>
        <taxon>Fructobacillus</taxon>
    </lineage>
</organism>
<keyword evidence="3" id="KW-0560">Oxidoreductase</keyword>
<dbReference type="InterPro" id="IPR020471">
    <property type="entry name" value="AKR"/>
</dbReference>
<dbReference type="Gene3D" id="3.20.20.100">
    <property type="entry name" value="NADP-dependent oxidoreductase domain"/>
    <property type="match status" value="1"/>
</dbReference>
<keyword evidence="2" id="KW-0521">NADP</keyword>
<dbReference type="InterPro" id="IPR036812">
    <property type="entry name" value="NAD(P)_OxRdtase_dom_sf"/>
</dbReference>
<evidence type="ECO:0000313" key="6">
    <source>
        <dbReference type="Proteomes" id="UP001314262"/>
    </source>
</evidence>
<dbReference type="PANTHER" id="PTHR43827:SF3">
    <property type="entry name" value="NADP-DEPENDENT OXIDOREDUCTASE DOMAIN-CONTAINING PROTEIN"/>
    <property type="match status" value="1"/>
</dbReference>
<gene>
    <name evidence="5" type="ORF">R53137_KAKDMLNK_00177</name>
</gene>
<evidence type="ECO:0000256" key="1">
    <source>
        <dbReference type="ARBA" id="ARBA00007905"/>
    </source>
</evidence>
<dbReference type="Pfam" id="PF00248">
    <property type="entry name" value="Aldo_ket_red"/>
    <property type="match status" value="1"/>
</dbReference>
<reference evidence="5 6" key="1">
    <citation type="submission" date="2023-10" db="EMBL/GenBank/DDBJ databases">
        <authorList>
            <person name="Botero Cardona J."/>
        </authorList>
    </citation>
    <scope>NUCLEOTIDE SEQUENCE [LARGE SCALE GENOMIC DNA]</scope>
    <source>
        <strain evidence="5 6">R-53137</strain>
    </source>
</reference>
<dbReference type="InterPro" id="IPR023210">
    <property type="entry name" value="NADP_OxRdtase_dom"/>
</dbReference>
<dbReference type="SUPFAM" id="SSF51430">
    <property type="entry name" value="NAD(P)-linked oxidoreductase"/>
    <property type="match status" value="1"/>
</dbReference>
<dbReference type="Proteomes" id="UP001314262">
    <property type="component" value="Unassembled WGS sequence"/>
</dbReference>
<evidence type="ECO:0000259" key="4">
    <source>
        <dbReference type="Pfam" id="PF00248"/>
    </source>
</evidence>
<dbReference type="PROSITE" id="PS00063">
    <property type="entry name" value="ALDOKETO_REDUCTASE_3"/>
    <property type="match status" value="1"/>
</dbReference>